<name>A0ABQ9YFI1_9EUKA</name>
<feature type="domain" description="PPM-type phosphatase" evidence="3">
    <location>
        <begin position="126"/>
        <end position="509"/>
    </location>
</feature>
<comment type="caution">
    <text evidence="4">The sequence shown here is derived from an EMBL/GenBank/DDBJ whole genome shotgun (WGS) entry which is preliminary data.</text>
</comment>
<feature type="coiled-coil region" evidence="1">
    <location>
        <begin position="62"/>
        <end position="96"/>
    </location>
</feature>
<dbReference type="SMART" id="SM00332">
    <property type="entry name" value="PP2Cc"/>
    <property type="match status" value="1"/>
</dbReference>
<dbReference type="SUPFAM" id="SSF81606">
    <property type="entry name" value="PP2C-like"/>
    <property type="match status" value="1"/>
</dbReference>
<dbReference type="Pfam" id="PF00481">
    <property type="entry name" value="PP2C"/>
    <property type="match status" value="1"/>
</dbReference>
<gene>
    <name evidence="4" type="ORF">BLNAU_2718</name>
</gene>
<keyword evidence="1" id="KW-0175">Coiled coil</keyword>
<dbReference type="PANTHER" id="PTHR13832:SF643">
    <property type="entry name" value="PROTEIN PHOSPHATASE 2C-RELATED"/>
    <property type="match status" value="1"/>
</dbReference>
<feature type="region of interest" description="Disordered" evidence="2">
    <location>
        <begin position="472"/>
        <end position="494"/>
    </location>
</feature>
<evidence type="ECO:0000313" key="4">
    <source>
        <dbReference type="EMBL" id="KAK2962475.1"/>
    </source>
</evidence>
<feature type="region of interest" description="Disordered" evidence="2">
    <location>
        <begin position="521"/>
        <end position="610"/>
    </location>
</feature>
<organism evidence="4 5">
    <name type="scientific">Blattamonas nauphoetae</name>
    <dbReference type="NCBI Taxonomy" id="2049346"/>
    <lineage>
        <taxon>Eukaryota</taxon>
        <taxon>Metamonada</taxon>
        <taxon>Preaxostyla</taxon>
        <taxon>Oxymonadida</taxon>
        <taxon>Blattamonas</taxon>
    </lineage>
</organism>
<dbReference type="PROSITE" id="PS51746">
    <property type="entry name" value="PPM_2"/>
    <property type="match status" value="1"/>
</dbReference>
<protein>
    <recommendedName>
        <fullName evidence="3">PPM-type phosphatase domain-containing protein</fullName>
    </recommendedName>
</protein>
<evidence type="ECO:0000256" key="1">
    <source>
        <dbReference type="SAM" id="Coils"/>
    </source>
</evidence>
<reference evidence="4 5" key="1">
    <citation type="journal article" date="2022" name="bioRxiv">
        <title>Genomics of Preaxostyla Flagellates Illuminates Evolutionary Transitions and the Path Towards Mitochondrial Loss.</title>
        <authorList>
            <person name="Novak L.V.F."/>
            <person name="Treitli S.C."/>
            <person name="Pyrih J."/>
            <person name="Halakuc P."/>
            <person name="Pipaliya S.V."/>
            <person name="Vacek V."/>
            <person name="Brzon O."/>
            <person name="Soukal P."/>
            <person name="Eme L."/>
            <person name="Dacks J.B."/>
            <person name="Karnkowska A."/>
            <person name="Elias M."/>
            <person name="Hampl V."/>
        </authorList>
    </citation>
    <scope>NUCLEOTIDE SEQUENCE [LARGE SCALE GENOMIC DNA]</scope>
    <source>
        <strain evidence="4">NAU3</strain>
        <tissue evidence="4">Gut</tissue>
    </source>
</reference>
<feature type="compositionally biased region" description="Basic and acidic residues" evidence="2">
    <location>
        <begin position="600"/>
        <end position="610"/>
    </location>
</feature>
<feature type="compositionally biased region" description="Basic and acidic residues" evidence="2">
    <location>
        <begin position="553"/>
        <end position="572"/>
    </location>
</feature>
<dbReference type="InterPro" id="IPR036457">
    <property type="entry name" value="PPM-type-like_dom_sf"/>
</dbReference>
<feature type="compositionally biased region" description="Basic residues" evidence="2">
    <location>
        <begin position="589"/>
        <end position="599"/>
    </location>
</feature>
<dbReference type="EMBL" id="JARBJD010000011">
    <property type="protein sequence ID" value="KAK2962475.1"/>
    <property type="molecule type" value="Genomic_DNA"/>
</dbReference>
<dbReference type="Gene3D" id="3.60.40.10">
    <property type="entry name" value="PPM-type phosphatase domain"/>
    <property type="match status" value="1"/>
</dbReference>
<dbReference type="PANTHER" id="PTHR13832">
    <property type="entry name" value="PROTEIN PHOSPHATASE 2C"/>
    <property type="match status" value="1"/>
</dbReference>
<evidence type="ECO:0000259" key="3">
    <source>
        <dbReference type="PROSITE" id="PS51746"/>
    </source>
</evidence>
<sequence>MEPLNDGNDRDAASEDQQLVIPEEVQVIKETEQAENTILTENVTSHIQPPTPKLDDETKLSVDDLLAQIRLERERYQQLRSDYESLQLRLDNLREPQPINSISPRSPMVPFHSTPEWKGKVYLDVSIGISHDKNKKFMEDDYFAMKLHGPGNIWLMAGVCDGHSMDGKSGKKAAQLVRNNLPTTILSTYDADSRNPMIFNIDFSSVVSRSFDKMEKLMHSVSEDLFFTAGCTTSLIAITGSPLNSFDQTGNPVAPAAFPGVLGQFTNTSPRSPTPMPQPTDSIPRLPHVVAHGERELLCANVGDSEVYLFPSDPTVDFIEMTRCHLATDPEERQRCKDAGADVTDDTGSVYGNRVNGMQVTRSIGDFFSEQTISTPDIKQLSITPDLAAGTRFDIKTNDTDQYAIPPPSWVVLATDGFWDVVPPWNCHQLITTFIGTSVDGPFPATYPNPQRVASRLLAVCIERYNNPDIRVSPFPPGQASAEQYSSSSTHNPNKKISRDNVAIIVLRLDWKPLYEGAVSDAEKGATAKPKRAKRGLDLTELFSKPPAPEAVGETHVEERKSPTKEEPKPEQVDVSVVAGDEGEADGAKKKKKKKKKKKATGDDNAKDDE</sequence>
<keyword evidence="5" id="KW-1185">Reference proteome</keyword>
<accession>A0ABQ9YFI1</accession>
<proteinExistence type="predicted"/>
<dbReference type="Proteomes" id="UP001281761">
    <property type="component" value="Unassembled WGS sequence"/>
</dbReference>
<dbReference type="InterPro" id="IPR001932">
    <property type="entry name" value="PPM-type_phosphatase-like_dom"/>
</dbReference>
<feature type="compositionally biased region" description="Polar residues" evidence="2">
    <location>
        <begin position="481"/>
        <end position="492"/>
    </location>
</feature>
<dbReference type="InterPro" id="IPR015655">
    <property type="entry name" value="PP2C"/>
</dbReference>
<evidence type="ECO:0000313" key="5">
    <source>
        <dbReference type="Proteomes" id="UP001281761"/>
    </source>
</evidence>
<dbReference type="CDD" id="cd00143">
    <property type="entry name" value="PP2Cc"/>
    <property type="match status" value="1"/>
</dbReference>
<evidence type="ECO:0000256" key="2">
    <source>
        <dbReference type="SAM" id="MobiDB-lite"/>
    </source>
</evidence>